<feature type="non-terminal residue" evidence="3">
    <location>
        <position position="132"/>
    </location>
</feature>
<organism evidence="3 4">
    <name type="scientific">Amylocarpus encephaloides</name>
    <dbReference type="NCBI Taxonomy" id="45428"/>
    <lineage>
        <taxon>Eukaryota</taxon>
        <taxon>Fungi</taxon>
        <taxon>Dikarya</taxon>
        <taxon>Ascomycota</taxon>
        <taxon>Pezizomycotina</taxon>
        <taxon>Leotiomycetes</taxon>
        <taxon>Helotiales</taxon>
        <taxon>Helotiales incertae sedis</taxon>
        <taxon>Amylocarpus</taxon>
    </lineage>
</organism>
<evidence type="ECO:0000256" key="1">
    <source>
        <dbReference type="ARBA" id="ARBA00004123"/>
    </source>
</evidence>
<name>A0A9P7YP94_9HELO</name>
<dbReference type="Pfam" id="PF20168">
    <property type="entry name" value="PDS5"/>
    <property type="match status" value="1"/>
</dbReference>
<dbReference type="Proteomes" id="UP000824998">
    <property type="component" value="Unassembled WGS sequence"/>
</dbReference>
<accession>A0A9P7YP94</accession>
<dbReference type="GO" id="GO:0007064">
    <property type="term" value="P:mitotic sister chromatid cohesion"/>
    <property type="evidence" value="ECO:0007669"/>
    <property type="project" value="InterPro"/>
</dbReference>
<comment type="subcellular location">
    <subcellularLocation>
        <location evidence="1">Nucleus</location>
    </subcellularLocation>
</comment>
<dbReference type="EMBL" id="MU251391">
    <property type="protein sequence ID" value="KAG9237216.1"/>
    <property type="molecule type" value="Genomic_DNA"/>
</dbReference>
<comment type="caution">
    <text evidence="3">The sequence shown here is derived from an EMBL/GenBank/DDBJ whole genome shotgun (WGS) entry which is preliminary data.</text>
</comment>
<evidence type="ECO:0000313" key="4">
    <source>
        <dbReference type="Proteomes" id="UP000824998"/>
    </source>
</evidence>
<dbReference type="OrthoDB" id="200660at2759"/>
<evidence type="ECO:0000256" key="2">
    <source>
        <dbReference type="ARBA" id="ARBA00023242"/>
    </source>
</evidence>
<reference evidence="3" key="1">
    <citation type="journal article" date="2021" name="IMA Fungus">
        <title>Genomic characterization of three marine fungi, including Emericellopsis atlantica sp. nov. with signatures of a generalist lifestyle and marine biomass degradation.</title>
        <authorList>
            <person name="Hagestad O.C."/>
            <person name="Hou L."/>
            <person name="Andersen J.H."/>
            <person name="Hansen E.H."/>
            <person name="Altermark B."/>
            <person name="Li C."/>
            <person name="Kuhnert E."/>
            <person name="Cox R.J."/>
            <person name="Crous P.W."/>
            <person name="Spatafora J.W."/>
            <person name="Lail K."/>
            <person name="Amirebrahimi M."/>
            <person name="Lipzen A."/>
            <person name="Pangilinan J."/>
            <person name="Andreopoulos W."/>
            <person name="Hayes R.D."/>
            <person name="Ng V."/>
            <person name="Grigoriev I.V."/>
            <person name="Jackson S.A."/>
            <person name="Sutton T.D.S."/>
            <person name="Dobson A.D.W."/>
            <person name="Rama T."/>
        </authorList>
    </citation>
    <scope>NUCLEOTIDE SEQUENCE</scope>
    <source>
        <strain evidence="3">TRa018bII</strain>
    </source>
</reference>
<dbReference type="PANTHER" id="PTHR12663:SF0">
    <property type="entry name" value="PRECOCIOUS DISSOCIATION OF SISTERS 5, ISOFORM A"/>
    <property type="match status" value="1"/>
</dbReference>
<dbReference type="GO" id="GO:0005634">
    <property type="term" value="C:nucleus"/>
    <property type="evidence" value="ECO:0007669"/>
    <property type="project" value="UniProtKB-SubCell"/>
</dbReference>
<keyword evidence="2" id="KW-0539">Nucleus</keyword>
<dbReference type="PANTHER" id="PTHR12663">
    <property type="entry name" value="ANDROGEN INDUCED INHIBITOR OF PROLIFERATION AS3 / PDS5-RELATED"/>
    <property type="match status" value="1"/>
</dbReference>
<dbReference type="GO" id="GO:0006281">
    <property type="term" value="P:DNA repair"/>
    <property type="evidence" value="ECO:0007669"/>
    <property type="project" value="TreeGrafter"/>
</dbReference>
<evidence type="ECO:0000313" key="3">
    <source>
        <dbReference type="EMBL" id="KAG9237216.1"/>
    </source>
</evidence>
<protein>
    <submittedName>
        <fullName evidence="3">Uncharacterized protein</fullName>
    </submittedName>
</protein>
<keyword evidence="4" id="KW-1185">Reference proteome</keyword>
<gene>
    <name evidence="3" type="ORF">BJ875DRAFT_395665</name>
</gene>
<proteinExistence type="predicted"/>
<sequence length="132" mass="14500">MAPRRGAEPEVEEVVSLTFDKPLSWRAGKPIATGELLKRLETLADELVDMDQEEVNKSSFTKVAKELAGQNLLSHKDKGVRAYTACCLVDILKLCAPDAPFSGSQLKDIFTLFITSILPALSDPSHAYNTQH</sequence>
<dbReference type="InterPro" id="IPR039776">
    <property type="entry name" value="Pds5"/>
</dbReference>
<dbReference type="GO" id="GO:0000785">
    <property type="term" value="C:chromatin"/>
    <property type="evidence" value="ECO:0007669"/>
    <property type="project" value="TreeGrafter"/>
</dbReference>
<dbReference type="AlphaFoldDB" id="A0A9P7YP94"/>